<reference evidence="6 7" key="1">
    <citation type="submission" date="2024-04" db="EMBL/GenBank/DDBJ databases">
        <title>Novel species of the genus Ideonella isolated from streams.</title>
        <authorList>
            <person name="Lu H."/>
        </authorList>
    </citation>
    <scope>NUCLEOTIDE SEQUENCE [LARGE SCALE GENOMIC DNA]</scope>
    <source>
        <strain evidence="6 7">BYS139W</strain>
    </source>
</reference>
<evidence type="ECO:0000256" key="2">
    <source>
        <dbReference type="ARBA" id="ARBA00023015"/>
    </source>
</evidence>
<sequence length="331" mass="36249">MPQTPRRQALTPEALQMMDTIARSGSFAAAARELGRVPSALTYSVRQLEDALDVLLFDRRSGQAKLTAAGEELLNEGRRLLAEMDAVANRVRRVATGWESELTLALDTALSRVTTFELIEAFYAQRGPDGEPPGTRLRVRGEVMTGLWETLLDGRADLAIGVSMQHAGSHPDIQVRPIGDIEFIFACAPHHPLAQAELPLADQDIQRHRAVAVADSAQRLTPSTVNLLSGQDVLTVPSMAAKIEALLRCLGCGFVPEPMAREHVAAGRLLALPVQRARVPASFGYAWRQIGGDKQAARQGLALQWWLGQLEREATRHALIERHGAQWLTME</sequence>
<dbReference type="InterPro" id="IPR000847">
    <property type="entry name" value="LysR_HTH_N"/>
</dbReference>
<evidence type="ECO:0000313" key="6">
    <source>
        <dbReference type="EMBL" id="MEK8025783.1"/>
    </source>
</evidence>
<dbReference type="InterPro" id="IPR005119">
    <property type="entry name" value="LysR_subst-bd"/>
</dbReference>
<dbReference type="Pfam" id="PF00126">
    <property type="entry name" value="HTH_1"/>
    <property type="match status" value="1"/>
</dbReference>
<accession>A0ABU9BAW0</accession>
<dbReference type="PROSITE" id="PS50931">
    <property type="entry name" value="HTH_LYSR"/>
    <property type="match status" value="1"/>
</dbReference>
<evidence type="ECO:0000256" key="1">
    <source>
        <dbReference type="ARBA" id="ARBA00009437"/>
    </source>
</evidence>
<dbReference type="Proteomes" id="UP001368500">
    <property type="component" value="Unassembled WGS sequence"/>
</dbReference>
<feature type="domain" description="HTH lysR-type" evidence="5">
    <location>
        <begin position="10"/>
        <end position="67"/>
    </location>
</feature>
<dbReference type="SUPFAM" id="SSF53850">
    <property type="entry name" value="Periplasmic binding protein-like II"/>
    <property type="match status" value="1"/>
</dbReference>
<keyword evidence="3" id="KW-0238">DNA-binding</keyword>
<dbReference type="SUPFAM" id="SSF46785">
    <property type="entry name" value="Winged helix' DNA-binding domain"/>
    <property type="match status" value="1"/>
</dbReference>
<proteinExistence type="inferred from homology"/>
<comment type="caution">
    <text evidence="6">The sequence shown here is derived from an EMBL/GenBank/DDBJ whole genome shotgun (WGS) entry which is preliminary data.</text>
</comment>
<dbReference type="PANTHER" id="PTHR30126">
    <property type="entry name" value="HTH-TYPE TRANSCRIPTIONAL REGULATOR"/>
    <property type="match status" value="1"/>
</dbReference>
<comment type="similarity">
    <text evidence="1">Belongs to the LysR transcriptional regulatory family.</text>
</comment>
<keyword evidence="7" id="KW-1185">Reference proteome</keyword>
<evidence type="ECO:0000313" key="7">
    <source>
        <dbReference type="Proteomes" id="UP001368500"/>
    </source>
</evidence>
<dbReference type="Gene3D" id="3.40.190.290">
    <property type="match status" value="1"/>
</dbReference>
<dbReference type="PANTHER" id="PTHR30126:SF4">
    <property type="entry name" value="LYSR FAMILY TRANSCRIPTIONAL REGULATOR"/>
    <property type="match status" value="1"/>
</dbReference>
<gene>
    <name evidence="6" type="ORF">AACH11_07410</name>
</gene>
<evidence type="ECO:0000256" key="3">
    <source>
        <dbReference type="ARBA" id="ARBA00023125"/>
    </source>
</evidence>
<protein>
    <submittedName>
        <fullName evidence="6">LysR substrate-binding domain-containing protein</fullName>
    </submittedName>
</protein>
<name>A0ABU9BAW0_9BURK</name>
<dbReference type="InterPro" id="IPR036388">
    <property type="entry name" value="WH-like_DNA-bd_sf"/>
</dbReference>
<keyword evidence="4" id="KW-0804">Transcription</keyword>
<organism evidence="6 7">
    <name type="scientific">Pseudaquabacterium rugosum</name>
    <dbReference type="NCBI Taxonomy" id="2984194"/>
    <lineage>
        <taxon>Bacteria</taxon>
        <taxon>Pseudomonadati</taxon>
        <taxon>Pseudomonadota</taxon>
        <taxon>Betaproteobacteria</taxon>
        <taxon>Burkholderiales</taxon>
        <taxon>Sphaerotilaceae</taxon>
        <taxon>Pseudaquabacterium</taxon>
    </lineage>
</organism>
<dbReference type="Pfam" id="PF03466">
    <property type="entry name" value="LysR_substrate"/>
    <property type="match status" value="1"/>
</dbReference>
<keyword evidence="2" id="KW-0805">Transcription regulation</keyword>
<dbReference type="RefSeq" id="WP_341373555.1">
    <property type="nucleotide sequence ID" value="NZ_JBBUTF010000005.1"/>
</dbReference>
<evidence type="ECO:0000256" key="4">
    <source>
        <dbReference type="ARBA" id="ARBA00023163"/>
    </source>
</evidence>
<evidence type="ECO:0000259" key="5">
    <source>
        <dbReference type="PROSITE" id="PS50931"/>
    </source>
</evidence>
<dbReference type="EMBL" id="JBBUTF010000005">
    <property type="protein sequence ID" value="MEK8025783.1"/>
    <property type="molecule type" value="Genomic_DNA"/>
</dbReference>
<dbReference type="Gene3D" id="1.10.10.10">
    <property type="entry name" value="Winged helix-like DNA-binding domain superfamily/Winged helix DNA-binding domain"/>
    <property type="match status" value="1"/>
</dbReference>
<dbReference type="InterPro" id="IPR036390">
    <property type="entry name" value="WH_DNA-bd_sf"/>
</dbReference>